<dbReference type="Gene3D" id="1.10.357.10">
    <property type="entry name" value="Tetracycline Repressor, domain 2"/>
    <property type="match status" value="1"/>
</dbReference>
<sequence length="221" mass="25221">MKENHHKPTRQYGGVDADQRMHERREKFVAAGLESFGTLGYGQATIRGICQLAGLTERYFYESFNNKEDLLCAVFNRLISELEAGAQMIIETPGTKPEEAACQITKSFYLLFLQDPRRARVQLFEVLGVSPRVDEEYRESIKTLAGWIKIIFCSLFPSLEPEWLETTIIPTSISGAMIANAHQWVLDGFQTPVDDIVSQSMEMFMAIGNHYQNLHQHRSEK</sequence>
<feature type="DNA-binding region" description="H-T-H motif" evidence="2">
    <location>
        <begin position="45"/>
        <end position="64"/>
    </location>
</feature>
<dbReference type="STRING" id="96561.Dole_0816"/>
<dbReference type="PANTHER" id="PTHR43479:SF11">
    <property type="entry name" value="ACREF_ENVCD OPERON REPRESSOR-RELATED"/>
    <property type="match status" value="1"/>
</dbReference>
<evidence type="ECO:0000256" key="2">
    <source>
        <dbReference type="PROSITE-ProRule" id="PRU00335"/>
    </source>
</evidence>
<dbReference type="InterPro" id="IPR050624">
    <property type="entry name" value="HTH-type_Tx_Regulator"/>
</dbReference>
<keyword evidence="5" id="KW-1185">Reference proteome</keyword>
<accession>A8ZVR7</accession>
<dbReference type="Pfam" id="PF00440">
    <property type="entry name" value="TetR_N"/>
    <property type="match status" value="1"/>
</dbReference>
<dbReference type="SUPFAM" id="SSF46689">
    <property type="entry name" value="Homeodomain-like"/>
    <property type="match status" value="1"/>
</dbReference>
<evidence type="ECO:0000256" key="1">
    <source>
        <dbReference type="ARBA" id="ARBA00023125"/>
    </source>
</evidence>
<proteinExistence type="predicted"/>
<dbReference type="EMBL" id="CP000859">
    <property type="protein sequence ID" value="ABW66626.1"/>
    <property type="molecule type" value="Genomic_DNA"/>
</dbReference>
<dbReference type="HOGENOM" id="CLU_069356_13_2_7"/>
<evidence type="ECO:0000313" key="4">
    <source>
        <dbReference type="EMBL" id="ABW66626.1"/>
    </source>
</evidence>
<keyword evidence="1 2" id="KW-0238">DNA-binding</keyword>
<dbReference type="RefSeq" id="WP_012174244.1">
    <property type="nucleotide sequence ID" value="NC_009943.1"/>
</dbReference>
<dbReference type="PANTHER" id="PTHR43479">
    <property type="entry name" value="ACREF/ENVCD OPERON REPRESSOR-RELATED"/>
    <property type="match status" value="1"/>
</dbReference>
<dbReference type="Proteomes" id="UP000008561">
    <property type="component" value="Chromosome"/>
</dbReference>
<organism evidence="4 5">
    <name type="scientific">Desulfosudis oleivorans (strain DSM 6200 / JCM 39069 / Hxd3)</name>
    <name type="common">Desulfococcus oleovorans</name>
    <dbReference type="NCBI Taxonomy" id="96561"/>
    <lineage>
        <taxon>Bacteria</taxon>
        <taxon>Pseudomonadati</taxon>
        <taxon>Thermodesulfobacteriota</taxon>
        <taxon>Desulfobacteria</taxon>
        <taxon>Desulfobacterales</taxon>
        <taxon>Desulfosudaceae</taxon>
        <taxon>Desulfosudis</taxon>
    </lineage>
</organism>
<dbReference type="Gene3D" id="1.10.10.60">
    <property type="entry name" value="Homeodomain-like"/>
    <property type="match status" value="1"/>
</dbReference>
<name>A8ZVR7_DESOH</name>
<evidence type="ECO:0000259" key="3">
    <source>
        <dbReference type="PROSITE" id="PS50977"/>
    </source>
</evidence>
<dbReference type="InterPro" id="IPR009057">
    <property type="entry name" value="Homeodomain-like_sf"/>
</dbReference>
<gene>
    <name evidence="4" type="ordered locus">Dole_0816</name>
</gene>
<protein>
    <submittedName>
        <fullName evidence="4">Transcriptional regulator, TetR family</fullName>
    </submittedName>
</protein>
<dbReference type="OrthoDB" id="9790413at2"/>
<dbReference type="PROSITE" id="PS50977">
    <property type="entry name" value="HTH_TETR_2"/>
    <property type="match status" value="1"/>
</dbReference>
<dbReference type="eggNOG" id="COG1309">
    <property type="taxonomic scope" value="Bacteria"/>
</dbReference>
<dbReference type="GO" id="GO:0003677">
    <property type="term" value="F:DNA binding"/>
    <property type="evidence" value="ECO:0007669"/>
    <property type="project" value="UniProtKB-UniRule"/>
</dbReference>
<dbReference type="KEGG" id="dol:Dole_0816"/>
<evidence type="ECO:0000313" key="5">
    <source>
        <dbReference type="Proteomes" id="UP000008561"/>
    </source>
</evidence>
<feature type="domain" description="HTH tetR-type" evidence="3">
    <location>
        <begin position="22"/>
        <end position="82"/>
    </location>
</feature>
<dbReference type="InterPro" id="IPR001647">
    <property type="entry name" value="HTH_TetR"/>
</dbReference>
<reference evidence="4 5" key="1">
    <citation type="submission" date="2007-10" db="EMBL/GenBank/DDBJ databases">
        <title>Complete sequence of Desulfococcus oleovorans Hxd3.</title>
        <authorList>
            <consortium name="US DOE Joint Genome Institute"/>
            <person name="Copeland A."/>
            <person name="Lucas S."/>
            <person name="Lapidus A."/>
            <person name="Barry K."/>
            <person name="Glavina del Rio T."/>
            <person name="Dalin E."/>
            <person name="Tice H."/>
            <person name="Pitluck S."/>
            <person name="Kiss H."/>
            <person name="Brettin T."/>
            <person name="Bruce D."/>
            <person name="Detter J.C."/>
            <person name="Han C."/>
            <person name="Schmutz J."/>
            <person name="Larimer F."/>
            <person name="Land M."/>
            <person name="Hauser L."/>
            <person name="Kyrpides N."/>
            <person name="Kim E."/>
            <person name="Wawrik B."/>
            <person name="Richardson P."/>
        </authorList>
    </citation>
    <scope>NUCLEOTIDE SEQUENCE [LARGE SCALE GENOMIC DNA]</scope>
    <source>
        <strain evidence="5">DSM 6200 / JCM 39069 / Hxd3</strain>
    </source>
</reference>
<dbReference type="AlphaFoldDB" id="A8ZVR7"/>